<reference evidence="3 4" key="1">
    <citation type="submission" date="2016-11" db="EMBL/GenBank/DDBJ databases">
        <authorList>
            <person name="Jaros S."/>
            <person name="Januszkiewicz K."/>
            <person name="Wedrychowicz H."/>
        </authorList>
    </citation>
    <scope>NUCLEOTIDE SEQUENCE [LARGE SCALE GENOMIC DNA]</scope>
    <source>
        <strain evidence="3 4">DSM 26991</strain>
    </source>
</reference>
<dbReference type="AlphaFoldDB" id="A0A1M5ET33"/>
<dbReference type="GO" id="GO:0005975">
    <property type="term" value="P:carbohydrate metabolic process"/>
    <property type="evidence" value="ECO:0007669"/>
    <property type="project" value="InterPro"/>
</dbReference>
<dbReference type="Proteomes" id="UP000184509">
    <property type="component" value="Unassembled WGS sequence"/>
</dbReference>
<dbReference type="OrthoDB" id="6381507at2"/>
<organism evidence="3 4">
    <name type="scientific">Bacteroides luti</name>
    <dbReference type="NCBI Taxonomy" id="1297750"/>
    <lineage>
        <taxon>Bacteria</taxon>
        <taxon>Pseudomonadati</taxon>
        <taxon>Bacteroidota</taxon>
        <taxon>Bacteroidia</taxon>
        <taxon>Bacteroidales</taxon>
        <taxon>Bacteroidaceae</taxon>
        <taxon>Bacteroides</taxon>
    </lineage>
</organism>
<gene>
    <name evidence="3" type="ORF">SAMN05444405_11475</name>
</gene>
<accession>A0A1M5ET33</accession>
<evidence type="ECO:0000313" key="4">
    <source>
        <dbReference type="Proteomes" id="UP000184509"/>
    </source>
</evidence>
<dbReference type="InterPro" id="IPR008928">
    <property type="entry name" value="6-hairpin_glycosidase_sf"/>
</dbReference>
<evidence type="ECO:0000256" key="1">
    <source>
        <dbReference type="ARBA" id="ARBA00022801"/>
    </source>
</evidence>
<name>A0A1M5ET33_9BACE</name>
<feature type="signal peptide" evidence="2">
    <location>
        <begin position="1"/>
        <end position="23"/>
    </location>
</feature>
<dbReference type="InterPro" id="IPR052043">
    <property type="entry name" value="PolySaccharide_Degr_Enz"/>
</dbReference>
<evidence type="ECO:0000313" key="3">
    <source>
        <dbReference type="EMBL" id="SHF82369.1"/>
    </source>
</evidence>
<dbReference type="PANTHER" id="PTHR33886">
    <property type="entry name" value="UNSATURATED RHAMNOGALACTURONAN HYDROLASE (EUROFUNG)"/>
    <property type="match status" value="1"/>
</dbReference>
<dbReference type="Pfam" id="PF07470">
    <property type="entry name" value="Glyco_hydro_88"/>
    <property type="match status" value="1"/>
</dbReference>
<dbReference type="PANTHER" id="PTHR33886:SF8">
    <property type="entry name" value="UNSATURATED RHAMNOGALACTURONAN HYDROLASE (EUROFUNG)"/>
    <property type="match status" value="1"/>
</dbReference>
<dbReference type="STRING" id="1297750.SAMN05444405_11475"/>
<dbReference type="InterPro" id="IPR010905">
    <property type="entry name" value="Glyco_hydro_88"/>
</dbReference>
<protein>
    <submittedName>
        <fullName evidence="3">Unsaturated rhamnogalacturonyl hydrolase</fullName>
    </submittedName>
</protein>
<keyword evidence="2" id="KW-0732">Signal</keyword>
<sequence>MMIKTNLKTAFLGALLCASQLFAQEKVSNTLPWSVRMTESEMIRCPKSWQLDFQPKLKWDYCHGLELGAILDVYDMYGDKKLFNYALSYADTMTYEDGSIETYNPNELSLDRINTGKFYFRIYEQTKNEKYKKALDLLRKQFDSQPRTSEGGFWHKKVYPHQMWLDGIYMGSPFYAEYAFRNNRPQDYADIINQFVVIARHTYDPATGLYRHAWDESREQKWADKKTGQSAHCWGRAMGWYAMALVDALDYIPKHEAGRDSMLNILNNVAAQIKKYQDKKTGLWYQVIDRSGDKGNYLESSCSTMFVYTLFKAIRMGYIDKSYLQVAEKGYKGILRDFIEVDKQGVISITKACAVAGLGGNPYRAGDYEYYINEKIRSNDPKAVGPFILASLEWERLHK</sequence>
<feature type="chain" id="PRO_5012544797" evidence="2">
    <location>
        <begin position="24"/>
        <end position="399"/>
    </location>
</feature>
<evidence type="ECO:0000256" key="2">
    <source>
        <dbReference type="SAM" id="SignalP"/>
    </source>
</evidence>
<dbReference type="InterPro" id="IPR012341">
    <property type="entry name" value="6hp_glycosidase-like_sf"/>
</dbReference>
<proteinExistence type="predicted"/>
<dbReference type="EMBL" id="FQTV01000014">
    <property type="protein sequence ID" value="SHF82369.1"/>
    <property type="molecule type" value="Genomic_DNA"/>
</dbReference>
<dbReference type="GO" id="GO:0016787">
    <property type="term" value="F:hydrolase activity"/>
    <property type="evidence" value="ECO:0007669"/>
    <property type="project" value="UniProtKB-KW"/>
</dbReference>
<keyword evidence="1 3" id="KW-0378">Hydrolase</keyword>
<keyword evidence="4" id="KW-1185">Reference proteome</keyword>
<dbReference type="SUPFAM" id="SSF48208">
    <property type="entry name" value="Six-hairpin glycosidases"/>
    <property type="match status" value="1"/>
</dbReference>
<dbReference type="Gene3D" id="1.50.10.10">
    <property type="match status" value="1"/>
</dbReference>